<evidence type="ECO:0000313" key="3">
    <source>
        <dbReference type="Proteomes" id="UP000029444"/>
    </source>
</evidence>
<name>A0A095SIK3_9GAMM</name>
<keyword evidence="2" id="KW-0489">Methyltransferase</keyword>
<dbReference type="InterPro" id="IPR009725">
    <property type="entry name" value="3_dmu_93_MTrfase"/>
</dbReference>
<dbReference type="SUPFAM" id="SSF54593">
    <property type="entry name" value="Glyoxalase/Bleomycin resistance protein/Dihydroxybiphenyl dioxygenase"/>
    <property type="match status" value="1"/>
</dbReference>
<sequence length="124" mass="13451">MFQGQANNALAYYADAIAGFVLLRKTLYGPHGPGVEGTVQEAVFSIGAQVVQCIDSPVAHDFDFTPSTSLCLTMETQEQVGETFAALAEGGKELMPLDNYGFNPLFGWVQDRFGVSWQLMLAQP</sequence>
<dbReference type="RefSeq" id="WP_035232990.1">
    <property type="nucleotide sequence ID" value="NZ_ARXV01000008.1"/>
</dbReference>
<dbReference type="PANTHER" id="PTHR33990:SF4">
    <property type="entry name" value="PHNB-LIKE DOMAIN-CONTAINING PROTEIN"/>
    <property type="match status" value="1"/>
</dbReference>
<keyword evidence="2" id="KW-0830">Ubiquinone</keyword>
<dbReference type="PATRIC" id="fig|1177154.3.peg.2207"/>
<dbReference type="GO" id="GO:0008168">
    <property type="term" value="F:methyltransferase activity"/>
    <property type="evidence" value="ECO:0007669"/>
    <property type="project" value="UniProtKB-KW"/>
</dbReference>
<proteinExistence type="predicted"/>
<gene>
    <name evidence="2" type="ORF">Y5S_02167</name>
</gene>
<reference evidence="2 3" key="1">
    <citation type="submission" date="2012-09" db="EMBL/GenBank/DDBJ databases">
        <title>Genome Sequence of alkane-degrading Bacterium Alcanivorax sp. 19-m-6.</title>
        <authorList>
            <person name="Lai Q."/>
            <person name="Shao Z."/>
        </authorList>
    </citation>
    <scope>NUCLEOTIDE SEQUENCE [LARGE SCALE GENOMIC DNA]</scope>
    <source>
        <strain evidence="2 3">19-m-6</strain>
    </source>
</reference>
<dbReference type="PIRSF" id="PIRSF021700">
    <property type="entry name" value="3_dmu_93_MTrfase"/>
    <property type="match status" value="1"/>
</dbReference>
<organism evidence="2 3">
    <name type="scientific">Alcanivorax nanhaiticus</name>
    <dbReference type="NCBI Taxonomy" id="1177154"/>
    <lineage>
        <taxon>Bacteria</taxon>
        <taxon>Pseudomonadati</taxon>
        <taxon>Pseudomonadota</taxon>
        <taxon>Gammaproteobacteria</taxon>
        <taxon>Oceanospirillales</taxon>
        <taxon>Alcanivoracaceae</taxon>
        <taxon>Alcanivorax</taxon>
    </lineage>
</organism>
<dbReference type="eggNOG" id="COG3865">
    <property type="taxonomic scope" value="Bacteria"/>
</dbReference>
<dbReference type="STRING" id="1177154.Y5S_02167"/>
<protein>
    <submittedName>
        <fullName evidence="2">3-demethylubiquinone-9 3-methyltransferase</fullName>
    </submittedName>
</protein>
<dbReference type="Gene3D" id="3.30.720.100">
    <property type="match status" value="1"/>
</dbReference>
<dbReference type="PANTHER" id="PTHR33990">
    <property type="entry name" value="PROTEIN YJDN-RELATED"/>
    <property type="match status" value="1"/>
</dbReference>
<dbReference type="InterPro" id="IPR028973">
    <property type="entry name" value="PhnB-like"/>
</dbReference>
<dbReference type="OrthoDB" id="9795306at2"/>
<evidence type="ECO:0000259" key="1">
    <source>
        <dbReference type="Pfam" id="PF06983"/>
    </source>
</evidence>
<keyword evidence="3" id="KW-1185">Reference proteome</keyword>
<keyword evidence="2" id="KW-0808">Transferase</keyword>
<dbReference type="EMBL" id="ARXV01000008">
    <property type="protein sequence ID" value="KGD64412.1"/>
    <property type="molecule type" value="Genomic_DNA"/>
</dbReference>
<comment type="caution">
    <text evidence="2">The sequence shown here is derived from an EMBL/GenBank/DDBJ whole genome shotgun (WGS) entry which is preliminary data.</text>
</comment>
<dbReference type="GO" id="GO:0032259">
    <property type="term" value="P:methylation"/>
    <property type="evidence" value="ECO:0007669"/>
    <property type="project" value="UniProtKB-KW"/>
</dbReference>
<dbReference type="Pfam" id="PF06983">
    <property type="entry name" value="3-dmu-9_3-mt"/>
    <property type="match status" value="1"/>
</dbReference>
<dbReference type="AlphaFoldDB" id="A0A095SIK3"/>
<dbReference type="InterPro" id="IPR029068">
    <property type="entry name" value="Glyas_Bleomycin-R_OHBP_Dase"/>
</dbReference>
<feature type="domain" description="PhnB-like" evidence="1">
    <location>
        <begin position="1"/>
        <end position="119"/>
    </location>
</feature>
<dbReference type="Gene3D" id="3.30.720.110">
    <property type="match status" value="1"/>
</dbReference>
<dbReference type="CDD" id="cd06588">
    <property type="entry name" value="PhnB_like"/>
    <property type="match status" value="1"/>
</dbReference>
<evidence type="ECO:0000313" key="2">
    <source>
        <dbReference type="EMBL" id="KGD64412.1"/>
    </source>
</evidence>
<accession>A0A095SIK3</accession>
<dbReference type="Proteomes" id="UP000029444">
    <property type="component" value="Unassembled WGS sequence"/>
</dbReference>